<comment type="cofactor">
    <cofactor evidence="10">
        <name>Zn(2+)</name>
        <dbReference type="ChEBI" id="CHEBI:29105"/>
    </cofactor>
    <text evidence="10">Binds 1 zinc ion per subunit.</text>
</comment>
<dbReference type="InterPro" id="IPR016205">
    <property type="entry name" value="Glycerol_DH"/>
</dbReference>
<dbReference type="GO" id="GO:0016614">
    <property type="term" value="F:oxidoreductase activity, acting on CH-OH group of donors"/>
    <property type="evidence" value="ECO:0007669"/>
    <property type="project" value="InterPro"/>
</dbReference>
<dbReference type="Pfam" id="PF13685">
    <property type="entry name" value="Fe-ADH_2"/>
    <property type="match status" value="1"/>
</dbReference>
<evidence type="ECO:0000256" key="12">
    <source>
        <dbReference type="PIRSR" id="PIRSR000112-3"/>
    </source>
</evidence>
<feature type="binding site" evidence="12">
    <location>
        <begin position="96"/>
        <end position="100"/>
    </location>
    <ligand>
        <name>NAD(+)</name>
        <dbReference type="ChEBI" id="CHEBI:57540"/>
    </ligand>
</feature>
<proteinExistence type="predicted"/>
<keyword evidence="8" id="KW-0594">Phospholipid biosynthesis</keyword>
<keyword evidence="10" id="KW-0862">Zinc</keyword>
<feature type="binding site" evidence="10">
    <location>
        <position position="170"/>
    </location>
    <ligand>
        <name>glycerol</name>
        <dbReference type="ChEBI" id="CHEBI:17754"/>
    </ligand>
</feature>
<gene>
    <name evidence="13" type="ORF">CP980_05905</name>
</gene>
<dbReference type="InterPro" id="IPR032837">
    <property type="entry name" value="G1PDH"/>
</dbReference>
<keyword evidence="1" id="KW-0963">Cytoplasm</keyword>
<dbReference type="EMBL" id="CP023692">
    <property type="protein sequence ID" value="QEV44654.1"/>
    <property type="molecule type" value="Genomic_DNA"/>
</dbReference>
<evidence type="ECO:0000256" key="8">
    <source>
        <dbReference type="ARBA" id="ARBA00023209"/>
    </source>
</evidence>
<dbReference type="PANTHER" id="PTHR43616">
    <property type="entry name" value="GLYCEROL DEHYDROGENASE"/>
    <property type="match status" value="1"/>
</dbReference>
<evidence type="ECO:0000256" key="11">
    <source>
        <dbReference type="PIRSR" id="PIRSR000112-2"/>
    </source>
</evidence>
<dbReference type="AlphaFoldDB" id="A0A5J6J6X4"/>
<evidence type="ECO:0000256" key="4">
    <source>
        <dbReference type="ARBA" id="ARBA00022857"/>
    </source>
</evidence>
<dbReference type="PANTHER" id="PTHR43616:SF5">
    <property type="entry name" value="GLYCEROL DEHYDROGENASE 1"/>
    <property type="match status" value="1"/>
</dbReference>
<feature type="binding site" evidence="10">
    <location>
        <position position="248"/>
    </location>
    <ligand>
        <name>glycerol</name>
        <dbReference type="ChEBI" id="CHEBI:17754"/>
    </ligand>
</feature>
<keyword evidence="14" id="KW-1185">Reference proteome</keyword>
<dbReference type="SUPFAM" id="SSF56796">
    <property type="entry name" value="Dehydroquinate synthase-like"/>
    <property type="match status" value="1"/>
</dbReference>
<dbReference type="Proteomes" id="UP000325563">
    <property type="component" value="Chromosome"/>
</dbReference>
<feature type="binding site" evidence="11">
    <location>
        <position position="123"/>
    </location>
    <ligand>
        <name>glycerol</name>
        <dbReference type="ChEBI" id="CHEBI:17754"/>
    </ligand>
</feature>
<evidence type="ECO:0000256" key="5">
    <source>
        <dbReference type="ARBA" id="ARBA00023002"/>
    </source>
</evidence>
<sequence>MPVLTRLIPSPVVVDITRGAMDDLAGLLADQRISASGKLAIAISGGSGRQLRAKLEPVLPHADWYPVADGTIDSAVKLADDIKGRRYDAVVGLGGGKIIDVAKYAAARVGLPMVAVATNLAHDGICSPVATLDNDNGRGSYGVPTPIAMVIDLDVIRDAPVRFVRSGIGDALSNISSVADWELSHKITGEQVDGLAAAMARTAGEAVLRHPGGCGDDTFLTVLAEALVLTGIAMSISGDSRPASGACHEISHAFDLLYPGRSALHGEQVGLGAAFAMFLRGADEQAGLFVESLRGHGLPVLPAEMGFTVDEFVAAVEYAPQTRPGRFTILEHLNLSTAEIRDAYADYAKTIRS</sequence>
<keyword evidence="6 12" id="KW-0520">NAD</keyword>
<accession>A0A5J6J6X4</accession>
<evidence type="ECO:0000256" key="1">
    <source>
        <dbReference type="ARBA" id="ARBA00022490"/>
    </source>
</evidence>
<dbReference type="Gene3D" id="1.20.1090.10">
    <property type="entry name" value="Dehydroquinate synthase-like - alpha domain"/>
    <property type="match status" value="1"/>
</dbReference>
<evidence type="ECO:0000256" key="2">
    <source>
        <dbReference type="ARBA" id="ARBA00022516"/>
    </source>
</evidence>
<evidence type="ECO:0000313" key="14">
    <source>
        <dbReference type="Proteomes" id="UP000325563"/>
    </source>
</evidence>
<keyword evidence="3 10" id="KW-0479">Metal-binding</keyword>
<name>A0A5J6J6X4_STRVI</name>
<keyword evidence="4" id="KW-0521">NADP</keyword>
<reference evidence="13 14" key="1">
    <citation type="submission" date="2017-09" db="EMBL/GenBank/DDBJ databases">
        <authorList>
            <person name="Lee N."/>
            <person name="Cho B.-K."/>
        </authorList>
    </citation>
    <scope>NUCLEOTIDE SEQUENCE [LARGE SCALE GENOMIC DNA]</scope>
    <source>
        <strain evidence="13 14">ATCC 27476</strain>
    </source>
</reference>
<keyword evidence="7" id="KW-0443">Lipid metabolism</keyword>
<feature type="binding site" evidence="12">
    <location>
        <position position="127"/>
    </location>
    <ligand>
        <name>NAD(+)</name>
        <dbReference type="ChEBI" id="CHEBI:57540"/>
    </ligand>
</feature>
<evidence type="ECO:0000313" key="13">
    <source>
        <dbReference type="EMBL" id="QEV44654.1"/>
    </source>
</evidence>
<evidence type="ECO:0000256" key="7">
    <source>
        <dbReference type="ARBA" id="ARBA00023098"/>
    </source>
</evidence>
<protein>
    <submittedName>
        <fullName evidence="13">Iron-containing alcohol dehydrogenase family protein</fullName>
    </submittedName>
</protein>
<keyword evidence="9" id="KW-1208">Phospholipid metabolism</keyword>
<evidence type="ECO:0000256" key="3">
    <source>
        <dbReference type="ARBA" id="ARBA00022723"/>
    </source>
</evidence>
<dbReference type="PIRSF" id="PIRSF000112">
    <property type="entry name" value="Glycerol_dehydrogenase"/>
    <property type="match status" value="1"/>
</dbReference>
<dbReference type="GeneID" id="95610094"/>
<organism evidence="13 14">
    <name type="scientific">Streptomyces vinaceus</name>
    <dbReference type="NCBI Taxonomy" id="1960"/>
    <lineage>
        <taxon>Bacteria</taxon>
        <taxon>Bacillati</taxon>
        <taxon>Actinomycetota</taxon>
        <taxon>Actinomycetes</taxon>
        <taxon>Kitasatosporales</taxon>
        <taxon>Streptomycetaceae</taxon>
        <taxon>Streptomyces</taxon>
    </lineage>
</organism>
<evidence type="ECO:0000256" key="9">
    <source>
        <dbReference type="ARBA" id="ARBA00023264"/>
    </source>
</evidence>
<dbReference type="Gene3D" id="3.40.50.1970">
    <property type="match status" value="1"/>
</dbReference>
<dbReference type="KEGG" id="svn:CP980_05905"/>
<dbReference type="GO" id="GO:0046872">
    <property type="term" value="F:metal ion binding"/>
    <property type="evidence" value="ECO:0007669"/>
    <property type="project" value="UniProtKB-KW"/>
</dbReference>
<dbReference type="CDD" id="cd08174">
    <property type="entry name" value="G1PDH-like"/>
    <property type="match status" value="1"/>
</dbReference>
<keyword evidence="5" id="KW-0560">Oxidoreductase</keyword>
<feature type="binding site" evidence="10">
    <location>
        <position position="265"/>
    </location>
    <ligand>
        <name>glycerol</name>
        <dbReference type="ChEBI" id="CHEBI:17754"/>
    </ligand>
</feature>
<evidence type="ECO:0000256" key="10">
    <source>
        <dbReference type="PIRSR" id="PIRSR000112-1"/>
    </source>
</evidence>
<keyword evidence="2" id="KW-0444">Lipid biosynthesis</keyword>
<dbReference type="RefSeq" id="WP_099888695.1">
    <property type="nucleotide sequence ID" value="NZ_BNBW01000001.1"/>
</dbReference>
<dbReference type="GO" id="GO:0008654">
    <property type="term" value="P:phospholipid biosynthetic process"/>
    <property type="evidence" value="ECO:0007669"/>
    <property type="project" value="UniProtKB-KW"/>
</dbReference>
<evidence type="ECO:0000256" key="6">
    <source>
        <dbReference type="ARBA" id="ARBA00023027"/>
    </source>
</evidence>